<dbReference type="InParanoid" id="A0A6I8V647"/>
<evidence type="ECO:0000256" key="1">
    <source>
        <dbReference type="SAM" id="MobiDB-lite"/>
    </source>
</evidence>
<feature type="compositionally biased region" description="Basic and acidic residues" evidence="1">
    <location>
        <begin position="123"/>
        <end position="135"/>
    </location>
</feature>
<keyword evidence="2" id="KW-1185">Reference proteome</keyword>
<reference evidence="2" key="1">
    <citation type="submission" date="2024-06" db="UniProtKB">
        <authorList>
            <consortium name="RefSeq"/>
        </authorList>
    </citation>
    <scope>NUCLEOTIDE SEQUENCE [LARGE SCALE GENOMIC DNA]</scope>
    <source>
        <strain evidence="2">MV2-25</strain>
    </source>
</reference>
<gene>
    <name evidence="3" type="primary">LOC6898907</name>
</gene>
<reference evidence="3" key="2">
    <citation type="submission" date="2025-08" db="UniProtKB">
        <authorList>
            <consortium name="RefSeq"/>
        </authorList>
    </citation>
    <scope>IDENTIFICATION</scope>
    <source>
        <strain evidence="3">MV-25-SWS-2005</strain>
        <tissue evidence="3">Whole body</tissue>
    </source>
</reference>
<evidence type="ECO:0000313" key="2">
    <source>
        <dbReference type="Proteomes" id="UP000001819"/>
    </source>
</evidence>
<proteinExistence type="predicted"/>
<feature type="region of interest" description="Disordered" evidence="1">
    <location>
        <begin position="123"/>
        <end position="156"/>
    </location>
</feature>
<dbReference type="KEGG" id="dpo:6898907"/>
<protein>
    <submittedName>
        <fullName evidence="3">Uncharacterized protein</fullName>
    </submittedName>
</protein>
<name>A0A6I8V647_DROPS</name>
<organism evidence="2 3">
    <name type="scientific">Drosophila pseudoobscura pseudoobscura</name>
    <name type="common">Fruit fly</name>
    <dbReference type="NCBI Taxonomy" id="46245"/>
    <lineage>
        <taxon>Eukaryota</taxon>
        <taxon>Metazoa</taxon>
        <taxon>Ecdysozoa</taxon>
        <taxon>Arthropoda</taxon>
        <taxon>Hexapoda</taxon>
        <taxon>Insecta</taxon>
        <taxon>Pterygota</taxon>
        <taxon>Neoptera</taxon>
        <taxon>Endopterygota</taxon>
        <taxon>Diptera</taxon>
        <taxon>Brachycera</taxon>
        <taxon>Muscomorpha</taxon>
        <taxon>Ephydroidea</taxon>
        <taxon>Drosophilidae</taxon>
        <taxon>Drosophila</taxon>
        <taxon>Sophophora</taxon>
    </lineage>
</organism>
<evidence type="ECO:0000313" key="3">
    <source>
        <dbReference type="RefSeq" id="XP_002138876.3"/>
    </source>
</evidence>
<dbReference type="RefSeq" id="XP_002138876.3">
    <property type="nucleotide sequence ID" value="XM_002138840.3"/>
</dbReference>
<accession>A0A6I8V647</accession>
<dbReference type="AlphaFoldDB" id="A0A6I8V647"/>
<sequence>MKKNYLVFVGIGCLISVMPFIVHAMPPLLSGKNNNNNSLDKSGSHLRTQSWVSNAIQLEMMSTKSTGGTARDLVVASNISGYGGQTNNTESDDAIIRLFPVAFQEDHQSGTKLPAVRVTFQEDHQSGTRLPEPHTIKKPGQRVGPKNDGHTRTSTNNITRTSISQKETDAKIAPDAVKKMFRVEETTDSWPVNPWGGLNFKDLLKAPQLKQKRSRTVAGTWPPGTAGYYSTIYWWYPVLTDNPNWKYIPDRVGVTQVCRGKSTLYNVPRVYDWLKVRVRNKTFNERPIFMPLRKELYTFGLSEMCHTNDTREWSDYINCAIMRNMRMEYMIPKYPLHQISYFYRDYHGATMFQQGHFSTHAPGFGGK</sequence>
<dbReference type="Proteomes" id="UP000001819">
    <property type="component" value="Chromosome 3"/>
</dbReference>